<protein>
    <submittedName>
        <fullName evidence="1">Tetratricopeptide repeat protein</fullName>
    </submittedName>
</protein>
<evidence type="ECO:0000313" key="1">
    <source>
        <dbReference type="EMBL" id="MCM2563362.1"/>
    </source>
</evidence>
<comment type="caution">
    <text evidence="1">The sequence shown here is derived from an EMBL/GenBank/DDBJ whole genome shotgun (WGS) entry which is preliminary data.</text>
</comment>
<dbReference type="Proteomes" id="UP001203036">
    <property type="component" value="Unassembled WGS sequence"/>
</dbReference>
<accession>A0ACC5ZYD8</accession>
<dbReference type="EMBL" id="JAMQGO010000011">
    <property type="protein sequence ID" value="MCM2563362.1"/>
    <property type="molecule type" value="Genomic_DNA"/>
</dbReference>
<keyword evidence="2" id="KW-1185">Reference proteome</keyword>
<evidence type="ECO:0000313" key="2">
    <source>
        <dbReference type="Proteomes" id="UP001203036"/>
    </source>
</evidence>
<name>A0ACC5ZYD8_9RHOB</name>
<gene>
    <name evidence="1" type="ORF">M8744_14495</name>
</gene>
<organism evidence="1 2">
    <name type="scientific">Lutimaribacter degradans</name>
    <dbReference type="NCBI Taxonomy" id="2945989"/>
    <lineage>
        <taxon>Bacteria</taxon>
        <taxon>Pseudomonadati</taxon>
        <taxon>Pseudomonadota</taxon>
        <taxon>Alphaproteobacteria</taxon>
        <taxon>Rhodobacterales</taxon>
        <taxon>Roseobacteraceae</taxon>
        <taxon>Lutimaribacter</taxon>
    </lineage>
</organism>
<sequence length="152" mass="16492">MPGFLTKLMVLVGVVLSLSGCVTDISRQATQQTQAEVVSQSITLLSQMRFSEALSTIKKVRPLSGTDARAIMTFAIASDMTGQFGAASKAYDKLADSHAKRADFLNNMGYSMMLQGKLDKALVYLREAKRLDPDNATVANNLKMLTSVVPTR</sequence>
<reference evidence="1" key="1">
    <citation type="submission" date="2022-06" db="EMBL/GenBank/DDBJ databases">
        <title>Lutimaribacter sp. EGI FJ00013, a novel bacterium isolated from a salt lake sediment enrichment.</title>
        <authorList>
            <person name="Gao L."/>
            <person name="Fang B.-Z."/>
            <person name="Li W.-J."/>
        </authorList>
    </citation>
    <scope>NUCLEOTIDE SEQUENCE</scope>
    <source>
        <strain evidence="1">EGI FJ00013</strain>
    </source>
</reference>
<proteinExistence type="predicted"/>